<evidence type="ECO:0000313" key="4">
    <source>
        <dbReference type="EMBL" id="VDI59989.1"/>
    </source>
</evidence>
<feature type="chain" id="PRO_5032717513" description="Ig-like domain-containing protein" evidence="3">
    <location>
        <begin position="19"/>
        <end position="577"/>
    </location>
</feature>
<organism evidence="4 5">
    <name type="scientific">Mytilus galloprovincialis</name>
    <name type="common">Mediterranean mussel</name>
    <dbReference type="NCBI Taxonomy" id="29158"/>
    <lineage>
        <taxon>Eukaryota</taxon>
        <taxon>Metazoa</taxon>
        <taxon>Spiralia</taxon>
        <taxon>Lophotrochozoa</taxon>
        <taxon>Mollusca</taxon>
        <taxon>Bivalvia</taxon>
        <taxon>Autobranchia</taxon>
        <taxon>Pteriomorphia</taxon>
        <taxon>Mytilida</taxon>
        <taxon>Mytiloidea</taxon>
        <taxon>Mytilidae</taxon>
        <taxon>Mytilinae</taxon>
        <taxon>Mytilus</taxon>
    </lineage>
</organism>
<feature type="signal peptide" evidence="3">
    <location>
        <begin position="1"/>
        <end position="18"/>
    </location>
</feature>
<feature type="compositionally biased region" description="Low complexity" evidence="1">
    <location>
        <begin position="173"/>
        <end position="193"/>
    </location>
</feature>
<keyword evidence="2" id="KW-0472">Membrane</keyword>
<feature type="transmembrane region" description="Helical" evidence="2">
    <location>
        <begin position="377"/>
        <end position="404"/>
    </location>
</feature>
<evidence type="ECO:0000256" key="1">
    <source>
        <dbReference type="SAM" id="MobiDB-lite"/>
    </source>
</evidence>
<dbReference type="EMBL" id="UYJE01007989">
    <property type="protein sequence ID" value="VDI59989.1"/>
    <property type="molecule type" value="Genomic_DNA"/>
</dbReference>
<evidence type="ECO:0008006" key="6">
    <source>
        <dbReference type="Google" id="ProtNLM"/>
    </source>
</evidence>
<feature type="region of interest" description="Disordered" evidence="1">
    <location>
        <begin position="170"/>
        <end position="199"/>
    </location>
</feature>
<reference evidence="4" key="1">
    <citation type="submission" date="2018-11" db="EMBL/GenBank/DDBJ databases">
        <authorList>
            <person name="Alioto T."/>
            <person name="Alioto T."/>
        </authorList>
    </citation>
    <scope>NUCLEOTIDE SEQUENCE</scope>
</reference>
<dbReference type="PANTHER" id="PTHR35383">
    <property type="entry name" value="MUCIN 12EA-RELATED"/>
    <property type="match status" value="1"/>
</dbReference>
<accession>A0A8B6G831</accession>
<feature type="compositionally biased region" description="Polar residues" evidence="1">
    <location>
        <begin position="308"/>
        <end position="336"/>
    </location>
</feature>
<gene>
    <name evidence="4" type="ORF">MGAL_10B004201</name>
</gene>
<protein>
    <recommendedName>
        <fullName evidence="6">Ig-like domain-containing protein</fullName>
    </recommendedName>
</protein>
<evidence type="ECO:0000256" key="2">
    <source>
        <dbReference type="SAM" id="Phobius"/>
    </source>
</evidence>
<evidence type="ECO:0000313" key="5">
    <source>
        <dbReference type="Proteomes" id="UP000596742"/>
    </source>
</evidence>
<evidence type="ECO:0000256" key="3">
    <source>
        <dbReference type="SAM" id="SignalP"/>
    </source>
</evidence>
<sequence length="577" mass="64432">MHALYFTLFSSLMVCCQTNKINFDVSSMVVYMVDNLTISCKPNATLNMEIYFIKLMKKSTANIWTDIVTKHATISGLKTVWYDHDIQNRSYYDFSDKSEKSLKMKISKENVLSSDKGLYACNVSGLIDGYVSTFDEVKEIQILYLETTNEGTIKQQATTQETTNISTPAQGMTTQEVTTHRTTTQEATTQEVTSGRETTKDVETENLITHGTTNKVDTTTEENTTKGVTVPEATTQDTQNINTFAQETTTQEATPQKATTQKAITQGVTSKAITTKVARTDNTVTDGATNYEDTTTEALKTTTKEVTSQEATNQDTPKLDTSVQEKPTHEVTTQNATTQKAITQGVTSKAITTKGARTENTVTDGATNKEHTSTEDYFPLIGGLGLGIPLFFVLLALIICICALNSRRRSNSLDDDDFDRNRPADSAFHGRWDDESVDSERGAYDNEMFRGKYPYVYDNNKGGTPASFSWDFIFQSLPGNGQLKYVYNYIKQHGTWPNGYGTANSAEYWAESTSSFFHTMTRIMDVGMNNCNFNHLCGSEMESRAWLKKHDSWMYNLLVKIYTNNNPTVPSTLNVCQ</sequence>
<keyword evidence="2" id="KW-1133">Transmembrane helix</keyword>
<dbReference type="OrthoDB" id="6132182at2759"/>
<dbReference type="AlphaFoldDB" id="A0A8B6G831"/>
<dbReference type="PANTHER" id="PTHR35383:SF1">
    <property type="entry name" value="MUCIN 12EA-RELATED"/>
    <property type="match status" value="1"/>
</dbReference>
<name>A0A8B6G831_MYTGA</name>
<comment type="caution">
    <text evidence="4">The sequence shown here is derived from an EMBL/GenBank/DDBJ whole genome shotgun (WGS) entry which is preliminary data.</text>
</comment>
<keyword evidence="3" id="KW-0732">Signal</keyword>
<keyword evidence="5" id="KW-1185">Reference proteome</keyword>
<keyword evidence="2" id="KW-0812">Transmembrane</keyword>
<proteinExistence type="predicted"/>
<dbReference type="Proteomes" id="UP000596742">
    <property type="component" value="Unassembled WGS sequence"/>
</dbReference>
<feature type="region of interest" description="Disordered" evidence="1">
    <location>
        <begin position="301"/>
        <end position="336"/>
    </location>
</feature>